<evidence type="ECO:0000256" key="1">
    <source>
        <dbReference type="SAM" id="MobiDB-lite"/>
    </source>
</evidence>
<evidence type="ECO:0000313" key="4">
    <source>
        <dbReference type="Proteomes" id="UP001385951"/>
    </source>
</evidence>
<name>A0AAW0GXF6_9APHY</name>
<feature type="compositionally biased region" description="Low complexity" evidence="1">
    <location>
        <begin position="131"/>
        <end position="143"/>
    </location>
</feature>
<feature type="compositionally biased region" description="Low complexity" evidence="1">
    <location>
        <begin position="51"/>
        <end position="72"/>
    </location>
</feature>
<reference evidence="3 4" key="1">
    <citation type="submission" date="2022-09" db="EMBL/GenBank/DDBJ databases">
        <authorList>
            <person name="Palmer J.M."/>
        </authorList>
    </citation>
    <scope>NUCLEOTIDE SEQUENCE [LARGE SCALE GENOMIC DNA]</scope>
    <source>
        <strain evidence="3 4">DSM 7382</strain>
    </source>
</reference>
<feature type="compositionally biased region" description="Low complexity" evidence="1">
    <location>
        <begin position="1"/>
        <end position="21"/>
    </location>
</feature>
<feature type="compositionally biased region" description="Pro residues" evidence="1">
    <location>
        <begin position="73"/>
        <end position="90"/>
    </location>
</feature>
<proteinExistence type="predicted"/>
<feature type="region of interest" description="Disordered" evidence="1">
    <location>
        <begin position="1"/>
        <end position="185"/>
    </location>
</feature>
<evidence type="ECO:0000259" key="2">
    <source>
        <dbReference type="Pfam" id="PF20236"/>
    </source>
</evidence>
<feature type="domain" description="DUF6593" evidence="2">
    <location>
        <begin position="225"/>
        <end position="358"/>
    </location>
</feature>
<feature type="compositionally biased region" description="Low complexity" evidence="1">
    <location>
        <begin position="150"/>
        <end position="173"/>
    </location>
</feature>
<keyword evidence="4" id="KW-1185">Reference proteome</keyword>
<evidence type="ECO:0000313" key="3">
    <source>
        <dbReference type="EMBL" id="KAK7695538.1"/>
    </source>
</evidence>
<feature type="compositionally biased region" description="Gly residues" evidence="1">
    <location>
        <begin position="94"/>
        <end position="103"/>
    </location>
</feature>
<dbReference type="Proteomes" id="UP001385951">
    <property type="component" value="Unassembled WGS sequence"/>
</dbReference>
<feature type="compositionally biased region" description="Low complexity" evidence="1">
    <location>
        <begin position="104"/>
        <end position="124"/>
    </location>
</feature>
<accession>A0AAW0GXF6</accession>
<comment type="caution">
    <text evidence="3">The sequence shown here is derived from an EMBL/GenBank/DDBJ whole genome shotgun (WGS) entry which is preliminary data.</text>
</comment>
<protein>
    <recommendedName>
        <fullName evidence="2">DUF6593 domain-containing protein</fullName>
    </recommendedName>
</protein>
<organism evidence="3 4">
    <name type="scientific">Cerrena zonata</name>
    <dbReference type="NCBI Taxonomy" id="2478898"/>
    <lineage>
        <taxon>Eukaryota</taxon>
        <taxon>Fungi</taxon>
        <taxon>Dikarya</taxon>
        <taxon>Basidiomycota</taxon>
        <taxon>Agaricomycotina</taxon>
        <taxon>Agaricomycetes</taxon>
        <taxon>Polyporales</taxon>
        <taxon>Cerrenaceae</taxon>
        <taxon>Cerrena</taxon>
    </lineage>
</organism>
<feature type="compositionally biased region" description="Pro residues" evidence="1">
    <location>
        <begin position="32"/>
        <end position="50"/>
    </location>
</feature>
<dbReference type="AlphaFoldDB" id="A0AAW0GXF6"/>
<gene>
    <name evidence="3" type="ORF">QCA50_000174</name>
</gene>
<dbReference type="Pfam" id="PF20236">
    <property type="entry name" value="DUF6593"/>
    <property type="match status" value="1"/>
</dbReference>
<dbReference type="EMBL" id="JASBNA010000001">
    <property type="protein sequence ID" value="KAK7695538.1"/>
    <property type="molecule type" value="Genomic_DNA"/>
</dbReference>
<dbReference type="InterPro" id="IPR046528">
    <property type="entry name" value="DUF6593"/>
</dbReference>
<sequence length="388" mass="40959">MAYPSYNSGSYPPQGPPSYNGAPGYQTGYPAPSGPYPPQGPPAPGAPPPQGYQQGYQAGYGQPPQPSYGGYPPAQPPQPGYPHTPTPPAAPGGYAPGGYGAGYNQGYQPSRSPQPGHAAPYPGQQPGGYGSPYPAQAPPHGYGAPPPQPGYGAPAVPGYGAPGPQAAYGAPAAQAPPPGGDRPVQFQFKQDNGFDSSGKVIDAQGKAIFIMKDESDGHSWTKYLKTRPLQVNRSDGTKFANIDWKGGPEETKVTLHAIWAKGEKMKMKIEGDILDQDWKFRLPNGHSYEWEGPGNEATFSLLDQQQVSGSGFDTQAKTVARYMMHTEDRDATLELLPEALAVPDLLDACVLTSFYLEYYMQANAEEDGPSTSAALSSALQQAAANGRN</sequence>